<dbReference type="EC" id="2.7.10.1" evidence="4"/>
<keyword evidence="18" id="KW-0675">Receptor</keyword>
<dbReference type="GO" id="GO:0005008">
    <property type="term" value="F:hepatocyte growth factor receptor activity"/>
    <property type="evidence" value="ECO:0007669"/>
    <property type="project" value="TreeGrafter"/>
</dbReference>
<comment type="subcellular location">
    <subcellularLocation>
        <location evidence="1">Endomembrane system</location>
    </subcellularLocation>
    <subcellularLocation>
        <location evidence="2">Membrane</location>
        <topology evidence="2">Single-pass type I membrane protein</topology>
    </subcellularLocation>
</comment>
<dbReference type="Gene3D" id="2.130.10.10">
    <property type="entry name" value="YVTN repeat-like/Quinoprotein amine dehydrogenase"/>
    <property type="match status" value="1"/>
</dbReference>
<dbReference type="FunFam" id="1.10.510.10:FF:000093">
    <property type="entry name" value="Hepatocyte growth factor receptor"/>
    <property type="match status" value="1"/>
</dbReference>
<evidence type="ECO:0000256" key="9">
    <source>
        <dbReference type="ARBA" id="ARBA00022737"/>
    </source>
</evidence>
<evidence type="ECO:0000256" key="2">
    <source>
        <dbReference type="ARBA" id="ARBA00004479"/>
    </source>
</evidence>
<evidence type="ECO:0000256" key="20">
    <source>
        <dbReference type="ARBA" id="ARBA00051243"/>
    </source>
</evidence>
<keyword evidence="9" id="KW-0677">Repeat</keyword>
<evidence type="ECO:0000256" key="12">
    <source>
        <dbReference type="ARBA" id="ARBA00022840"/>
    </source>
</evidence>
<dbReference type="Pfam" id="PF01403">
    <property type="entry name" value="Sema"/>
    <property type="match status" value="1"/>
</dbReference>
<dbReference type="InterPro" id="IPR002909">
    <property type="entry name" value="IPT_dom"/>
</dbReference>
<dbReference type="CDD" id="cd00603">
    <property type="entry name" value="IPT_PCSR"/>
    <property type="match status" value="1"/>
</dbReference>
<keyword evidence="11" id="KW-0418">Kinase</keyword>
<keyword evidence="14 23" id="KW-1133">Transmembrane helix</keyword>
<evidence type="ECO:0000256" key="21">
    <source>
        <dbReference type="PROSITE-ProRule" id="PRU00352"/>
    </source>
</evidence>
<dbReference type="InterPro" id="IPR013783">
    <property type="entry name" value="Ig-like_fold"/>
</dbReference>
<evidence type="ECO:0000256" key="15">
    <source>
        <dbReference type="ARBA" id="ARBA00023136"/>
    </source>
</evidence>
<evidence type="ECO:0000256" key="5">
    <source>
        <dbReference type="ARBA" id="ARBA00022553"/>
    </source>
</evidence>
<dbReference type="SMART" id="SM00219">
    <property type="entry name" value="TyrKc"/>
    <property type="match status" value="1"/>
</dbReference>
<keyword evidence="16" id="KW-0829">Tyrosine-protein kinase</keyword>
<dbReference type="SUPFAM" id="SSF103575">
    <property type="entry name" value="Plexin repeat"/>
    <property type="match status" value="1"/>
</dbReference>
<comment type="catalytic activity">
    <reaction evidence="20">
        <text>L-tyrosyl-[protein] + ATP = O-phospho-L-tyrosyl-[protein] + ADP + H(+)</text>
        <dbReference type="Rhea" id="RHEA:10596"/>
        <dbReference type="Rhea" id="RHEA-COMP:10136"/>
        <dbReference type="Rhea" id="RHEA-COMP:20101"/>
        <dbReference type="ChEBI" id="CHEBI:15378"/>
        <dbReference type="ChEBI" id="CHEBI:30616"/>
        <dbReference type="ChEBI" id="CHEBI:46858"/>
        <dbReference type="ChEBI" id="CHEBI:61978"/>
        <dbReference type="ChEBI" id="CHEBI:456216"/>
        <dbReference type="EC" id="2.7.10.1"/>
    </reaction>
</comment>
<dbReference type="Pfam" id="PF01437">
    <property type="entry name" value="PSI"/>
    <property type="match status" value="1"/>
</dbReference>
<evidence type="ECO:0000313" key="27">
    <source>
        <dbReference type="Ensembl" id="ENSCCRP00015054351.1"/>
    </source>
</evidence>
<evidence type="ECO:0000259" key="26">
    <source>
        <dbReference type="PROSITE" id="PS51004"/>
    </source>
</evidence>
<dbReference type="GO" id="GO:0012505">
    <property type="term" value="C:endomembrane system"/>
    <property type="evidence" value="ECO:0007669"/>
    <property type="project" value="UniProtKB-SubCell"/>
</dbReference>
<dbReference type="SMART" id="SM00423">
    <property type="entry name" value="PSI"/>
    <property type="match status" value="1"/>
</dbReference>
<reference evidence="27" key="1">
    <citation type="submission" date="2025-08" db="UniProtKB">
        <authorList>
            <consortium name="Ensembl"/>
        </authorList>
    </citation>
    <scope>IDENTIFICATION</scope>
</reference>
<dbReference type="SUPFAM" id="SSF81296">
    <property type="entry name" value="E set domains"/>
    <property type="match status" value="2"/>
</dbReference>
<evidence type="ECO:0000256" key="11">
    <source>
        <dbReference type="ARBA" id="ARBA00022777"/>
    </source>
</evidence>
<dbReference type="Ensembl" id="ENSCCRT00015056151.1">
    <property type="protein sequence ID" value="ENSCCRP00015054351.1"/>
    <property type="gene ID" value="ENSCCRG00015021552.1"/>
</dbReference>
<evidence type="ECO:0000313" key="28">
    <source>
        <dbReference type="Proteomes" id="UP000694700"/>
    </source>
</evidence>
<feature type="signal peptide" evidence="24">
    <location>
        <begin position="1"/>
        <end position="24"/>
    </location>
</feature>
<organism evidence="27 28">
    <name type="scientific">Cyprinus carpio</name>
    <name type="common">Common carp</name>
    <dbReference type="NCBI Taxonomy" id="7962"/>
    <lineage>
        <taxon>Eukaryota</taxon>
        <taxon>Metazoa</taxon>
        <taxon>Chordata</taxon>
        <taxon>Craniata</taxon>
        <taxon>Vertebrata</taxon>
        <taxon>Euteleostomi</taxon>
        <taxon>Actinopterygii</taxon>
        <taxon>Neopterygii</taxon>
        <taxon>Teleostei</taxon>
        <taxon>Ostariophysi</taxon>
        <taxon>Cypriniformes</taxon>
        <taxon>Cyprinidae</taxon>
        <taxon>Cyprininae</taxon>
        <taxon>Cyprinus</taxon>
    </lineage>
</organism>
<dbReference type="SMART" id="SM00630">
    <property type="entry name" value="Sema"/>
    <property type="match status" value="1"/>
</dbReference>
<dbReference type="InterPro" id="IPR020635">
    <property type="entry name" value="Tyr_kinase_cat_dom"/>
</dbReference>
<dbReference type="Gene3D" id="2.60.40.10">
    <property type="entry name" value="Immunoglobulins"/>
    <property type="match status" value="2"/>
</dbReference>
<dbReference type="PANTHER" id="PTHR24416:SF483">
    <property type="entry name" value="HEPATOCYTE GROWTH FACTOR RECEPTOR"/>
    <property type="match status" value="1"/>
</dbReference>
<dbReference type="InterPro" id="IPR036352">
    <property type="entry name" value="Semap_dom_sf"/>
</dbReference>
<dbReference type="FunFam" id="3.30.1680.10:FF:000006">
    <property type="entry name" value="Macrophage-stimulating 1 receptor b"/>
    <property type="match status" value="1"/>
</dbReference>
<evidence type="ECO:0000256" key="1">
    <source>
        <dbReference type="ARBA" id="ARBA00004308"/>
    </source>
</evidence>
<evidence type="ECO:0000256" key="14">
    <source>
        <dbReference type="ARBA" id="ARBA00022989"/>
    </source>
</evidence>
<dbReference type="PROSITE" id="PS00107">
    <property type="entry name" value="PROTEIN_KINASE_ATP"/>
    <property type="match status" value="1"/>
</dbReference>
<protein>
    <recommendedName>
        <fullName evidence="4">receptor protein-tyrosine kinase</fullName>
        <ecNumber evidence="4">2.7.10.1</ecNumber>
    </recommendedName>
</protein>
<keyword evidence="19" id="KW-0325">Glycoprotein</keyword>
<sequence>MRIHYSEATSILIILQTLWWGLNSQCEEPIESSKLDLSVTYDLSHFVSDTPIQKLLEFNGTVYVGAVDKLYVLSKDIKKIHEYNTRPVHEGQDCSAPDPCSGCKNKPLNQNNTHMALLVETFYDLELFSCGSVGNGVCRRYLLEDGPLDAEITCMYSKKNKDSSHGCPDCLAGPSGTQILNVMSSGVVRFFVANSEPLDSTVPRLHHTISVRKMRETQDGFEFFSEQSYMDLAPGLRGNYPLHYVYSFQSGPYVYFLTVQREGGSSNAFHTRIVRMCSSDPEILRYVEMPFECIFSERRRKKRSAQVVFNVLQAAHVAKVGYDFQQEMGLKEGEDVLFAAFARSKPDSPEPTASSAVCLISITDINNFFRDFMQKGYTRKLSHFPGSEEKNLNQVRGDSFSCGKHERGYRLEVTSTNPRRDYFHGRFRNVLLTSIAVVPIQNHTVVSLGTAEGRVIQVVVSRFGKTEPHVDFRLDTFPVSSEMALLSPQRHDGSLLLVTGNKVSKVPLIGPGCEQLWTCSSCLLAPAFMGCGWCKTSNHCKRAPQCSPSHWIQDSCPLLITTISPSSAPLGGHTNVTICGKNFGFSKKDRFDTKLIDVVVAGTKCKLERKDIITEIFPEFGPKSGGTMLTIMGSFLDSGNMQLVTMGNATCVVQSFSAFCMCVHSGGSTVTVNGFYLHSALQPQMVLTAATEGKLFQVTCSHDEDKRNILCITPSLKGLNVQPPVATKMTFVLDGFSTDQYDLLYVEDPKFEEFQKPTGNKIALGSTADEAVKNGEVLRVSNRTCESVTLVGNTLECIVPMELQSAAKELEVEWKQATSSVILGRVLLAQDQDYRILITGVVCVSILLLLLLAVFFWIKRKKHTDDLAKAMVWYDGRAHIPHLDMLANARSVSPTNEMVSHESVDYRTTLLEDQNLPLSQAESCRPHLYAHAHVDLSPMLGPMEGDLASPLLPSNAPVDLSSLQPELLKEVQHVVIAREDLLLHVNEIIGRGHFGCVFHGTLLEPDGQKQHCAVKSLNRITDIEEVSQFLKEGIIMKDFSHPNVLSLLGICLPSEGSPLVVLPYMKHGDLRNFIRDETHNPTVKDLMGFGLQVAKGMEYLASKKFVHRDLAARNCMLDESYTVKVADFGLARDVYDKEYYSVHNKHGVKLPVKWMALESLQTHKFTTKSDVWSFGVLLWELMTRGAPPYSDVNSFDITVFLLQGRRLLQPEFCPDALYNVMIECWHPKPERRPTFSELVSRISTIFSSFSGEHYILLNTTYVNIDKMTPYPSLISSQSNLDRDCCT</sequence>
<keyword evidence="15 23" id="KW-0472">Membrane</keyword>
<evidence type="ECO:0000256" key="4">
    <source>
        <dbReference type="ARBA" id="ARBA00011902"/>
    </source>
</evidence>
<evidence type="ECO:0000256" key="6">
    <source>
        <dbReference type="ARBA" id="ARBA00022679"/>
    </source>
</evidence>
<feature type="chain" id="PRO_5034189562" description="receptor protein-tyrosine kinase" evidence="24">
    <location>
        <begin position="25"/>
        <end position="1286"/>
    </location>
</feature>
<evidence type="ECO:0000256" key="3">
    <source>
        <dbReference type="ARBA" id="ARBA00010297"/>
    </source>
</evidence>
<keyword evidence="13" id="KW-0832">Ubl conjugation</keyword>
<evidence type="ECO:0000256" key="24">
    <source>
        <dbReference type="SAM" id="SignalP"/>
    </source>
</evidence>
<feature type="domain" description="Protein kinase" evidence="25">
    <location>
        <begin position="983"/>
        <end position="1246"/>
    </location>
</feature>
<evidence type="ECO:0000259" key="25">
    <source>
        <dbReference type="PROSITE" id="PS50011"/>
    </source>
</evidence>
<keyword evidence="6" id="KW-0808">Transferase</keyword>
<dbReference type="GO" id="GO:0031016">
    <property type="term" value="P:pancreas development"/>
    <property type="evidence" value="ECO:0007669"/>
    <property type="project" value="TreeGrafter"/>
</dbReference>
<dbReference type="InterPro" id="IPR002165">
    <property type="entry name" value="Plexin_repeat"/>
</dbReference>
<evidence type="ECO:0000256" key="18">
    <source>
        <dbReference type="ARBA" id="ARBA00023170"/>
    </source>
</evidence>
<dbReference type="Pfam" id="PF01833">
    <property type="entry name" value="TIG"/>
    <property type="match status" value="2"/>
</dbReference>
<dbReference type="FunFam" id="3.30.200.20:FF:000188">
    <property type="entry name" value="Hepatocyte growth factor receptor"/>
    <property type="match status" value="1"/>
</dbReference>
<evidence type="ECO:0000256" key="8">
    <source>
        <dbReference type="ARBA" id="ARBA00022729"/>
    </source>
</evidence>
<dbReference type="InterPro" id="IPR014756">
    <property type="entry name" value="Ig_E-set"/>
</dbReference>
<evidence type="ECO:0000256" key="7">
    <source>
        <dbReference type="ARBA" id="ARBA00022692"/>
    </source>
</evidence>
<keyword evidence="7 23" id="KW-0812">Transmembrane</keyword>
<dbReference type="InterPro" id="IPR011009">
    <property type="entry name" value="Kinase-like_dom_sf"/>
</dbReference>
<evidence type="ECO:0000256" key="17">
    <source>
        <dbReference type="ARBA" id="ARBA00023157"/>
    </source>
</evidence>
<comment type="similarity">
    <text evidence="3">Belongs to the plexin family.</text>
</comment>
<keyword evidence="12 22" id="KW-0067">ATP-binding</keyword>
<dbReference type="InterPro" id="IPR008266">
    <property type="entry name" value="Tyr_kinase_AS"/>
</dbReference>
<name>A0A8C1VS57_CYPCA</name>
<dbReference type="Pfam" id="PF07714">
    <property type="entry name" value="PK_Tyr_Ser-Thr"/>
    <property type="match status" value="1"/>
</dbReference>
<dbReference type="Gene3D" id="3.30.1680.10">
    <property type="entry name" value="ligand-binding face of the semaphorins, domain 2"/>
    <property type="match status" value="1"/>
</dbReference>
<dbReference type="InterPro" id="IPR050122">
    <property type="entry name" value="RTK"/>
</dbReference>
<dbReference type="SMART" id="SM00429">
    <property type="entry name" value="IPT"/>
    <property type="match status" value="2"/>
</dbReference>
<evidence type="ECO:0000256" key="19">
    <source>
        <dbReference type="ARBA" id="ARBA00023180"/>
    </source>
</evidence>
<dbReference type="SUPFAM" id="SSF101912">
    <property type="entry name" value="Sema domain"/>
    <property type="match status" value="1"/>
</dbReference>
<dbReference type="InterPro" id="IPR001245">
    <property type="entry name" value="Ser-Thr/Tyr_kinase_cat_dom"/>
</dbReference>
<evidence type="ECO:0000256" key="23">
    <source>
        <dbReference type="SAM" id="Phobius"/>
    </source>
</evidence>
<keyword evidence="10 22" id="KW-0547">Nucleotide-binding</keyword>
<dbReference type="PROSITE" id="PS00109">
    <property type="entry name" value="PROTEIN_KINASE_TYR"/>
    <property type="match status" value="1"/>
</dbReference>
<proteinExistence type="inferred from homology"/>
<dbReference type="InterPro" id="IPR016201">
    <property type="entry name" value="PSI"/>
</dbReference>
<dbReference type="InterPro" id="IPR000719">
    <property type="entry name" value="Prot_kinase_dom"/>
</dbReference>
<dbReference type="InterPro" id="IPR001627">
    <property type="entry name" value="Semap_dom"/>
</dbReference>
<comment type="caution">
    <text evidence="21">Lacks conserved residue(s) required for the propagation of feature annotation.</text>
</comment>
<dbReference type="GO" id="GO:0001889">
    <property type="term" value="P:liver development"/>
    <property type="evidence" value="ECO:0007669"/>
    <property type="project" value="TreeGrafter"/>
</dbReference>
<keyword evidence="8 24" id="KW-0732">Signal</keyword>
<dbReference type="Proteomes" id="UP000694700">
    <property type="component" value="Unplaced"/>
</dbReference>
<evidence type="ECO:0000256" key="22">
    <source>
        <dbReference type="PROSITE-ProRule" id="PRU10141"/>
    </source>
</evidence>
<accession>A0A8C1VS57</accession>
<dbReference type="Gene3D" id="3.30.200.20">
    <property type="entry name" value="Phosphorylase Kinase, domain 1"/>
    <property type="match status" value="1"/>
</dbReference>
<evidence type="ECO:0000256" key="16">
    <source>
        <dbReference type="ARBA" id="ARBA00023137"/>
    </source>
</evidence>
<keyword evidence="17" id="KW-1015">Disulfide bond</keyword>
<dbReference type="Gene3D" id="1.10.510.10">
    <property type="entry name" value="Transferase(Phosphotransferase) domain 1"/>
    <property type="match status" value="1"/>
</dbReference>
<dbReference type="PROSITE" id="PS51004">
    <property type="entry name" value="SEMA"/>
    <property type="match status" value="1"/>
</dbReference>
<dbReference type="FunFam" id="2.60.40.10:FF:002708">
    <property type="entry name" value="Hepatocyte growth factor receptor"/>
    <property type="match status" value="1"/>
</dbReference>
<feature type="domain" description="Sema" evidence="26">
    <location>
        <begin position="27"/>
        <end position="508"/>
    </location>
</feature>
<dbReference type="InterPro" id="IPR017441">
    <property type="entry name" value="Protein_kinase_ATP_BS"/>
</dbReference>
<dbReference type="FunFam" id="2.130.10.10:FF:000088">
    <property type="entry name" value="Hepatocyte growth factor receptor"/>
    <property type="match status" value="1"/>
</dbReference>
<dbReference type="PANTHER" id="PTHR24416">
    <property type="entry name" value="TYROSINE-PROTEIN KINASE RECEPTOR"/>
    <property type="match status" value="1"/>
</dbReference>
<dbReference type="GO" id="GO:0005524">
    <property type="term" value="F:ATP binding"/>
    <property type="evidence" value="ECO:0007669"/>
    <property type="project" value="UniProtKB-UniRule"/>
</dbReference>
<dbReference type="GO" id="GO:0007411">
    <property type="term" value="P:axon guidance"/>
    <property type="evidence" value="ECO:0007669"/>
    <property type="project" value="UniProtKB-ARBA"/>
</dbReference>
<evidence type="ECO:0000256" key="10">
    <source>
        <dbReference type="ARBA" id="ARBA00022741"/>
    </source>
</evidence>
<feature type="binding site" evidence="22">
    <location>
        <position position="1015"/>
    </location>
    <ligand>
        <name>ATP</name>
        <dbReference type="ChEBI" id="CHEBI:30616"/>
    </ligand>
</feature>
<dbReference type="SUPFAM" id="SSF56112">
    <property type="entry name" value="Protein kinase-like (PK-like)"/>
    <property type="match status" value="1"/>
</dbReference>
<dbReference type="GO" id="GO:0043235">
    <property type="term" value="C:receptor complex"/>
    <property type="evidence" value="ECO:0007669"/>
    <property type="project" value="TreeGrafter"/>
</dbReference>
<dbReference type="PRINTS" id="PR00109">
    <property type="entry name" value="TYRKINASE"/>
</dbReference>
<evidence type="ECO:0000256" key="13">
    <source>
        <dbReference type="ARBA" id="ARBA00022843"/>
    </source>
</evidence>
<dbReference type="GO" id="GO:0009925">
    <property type="term" value="C:basal plasma membrane"/>
    <property type="evidence" value="ECO:0007669"/>
    <property type="project" value="TreeGrafter"/>
</dbReference>
<feature type="transmembrane region" description="Helical" evidence="23">
    <location>
        <begin position="836"/>
        <end position="858"/>
    </location>
</feature>
<dbReference type="InterPro" id="IPR015943">
    <property type="entry name" value="WD40/YVTN_repeat-like_dom_sf"/>
</dbReference>
<dbReference type="PROSITE" id="PS50011">
    <property type="entry name" value="PROTEIN_KINASE_DOM"/>
    <property type="match status" value="1"/>
</dbReference>
<keyword evidence="5" id="KW-0597">Phosphoprotein</keyword>
<dbReference type="CDD" id="cd05058">
    <property type="entry name" value="PTKc_Met_Ron"/>
    <property type="match status" value="1"/>
</dbReference>